<accession>A0A4Z2GPG4</accession>
<dbReference type="Proteomes" id="UP000314294">
    <property type="component" value="Unassembled WGS sequence"/>
</dbReference>
<dbReference type="InterPro" id="IPR057826">
    <property type="entry name" value="WWE_C20G8.02"/>
</dbReference>
<evidence type="ECO:0000256" key="1">
    <source>
        <dbReference type="SAM" id="MobiDB-lite"/>
    </source>
</evidence>
<gene>
    <name evidence="3" type="primary">DDHD1_1</name>
    <name evidence="3" type="ORF">EYF80_035146</name>
</gene>
<dbReference type="OrthoDB" id="8891385at2759"/>
<feature type="domain" description="C20G8.02-like WWE" evidence="2">
    <location>
        <begin position="134"/>
        <end position="246"/>
    </location>
</feature>
<dbReference type="Pfam" id="PF23463">
    <property type="entry name" value="WWE_2"/>
    <property type="match status" value="1"/>
</dbReference>
<dbReference type="PANTHER" id="PTHR23509:SF32">
    <property type="entry name" value="PHOSPHOLIPASE DDHD1"/>
    <property type="match status" value="1"/>
</dbReference>
<feature type="region of interest" description="Disordered" evidence="1">
    <location>
        <begin position="169"/>
        <end position="208"/>
    </location>
</feature>
<dbReference type="GO" id="GO:0004620">
    <property type="term" value="F:phospholipase activity"/>
    <property type="evidence" value="ECO:0007669"/>
    <property type="project" value="TreeGrafter"/>
</dbReference>
<feature type="compositionally biased region" description="Basic and acidic residues" evidence="1">
    <location>
        <begin position="303"/>
        <end position="313"/>
    </location>
</feature>
<evidence type="ECO:0000313" key="3">
    <source>
        <dbReference type="EMBL" id="TNN54664.1"/>
    </source>
</evidence>
<evidence type="ECO:0000259" key="2">
    <source>
        <dbReference type="Pfam" id="PF23463"/>
    </source>
</evidence>
<dbReference type="AlphaFoldDB" id="A0A4Z2GPG4"/>
<feature type="compositionally biased region" description="Polar residues" evidence="1">
    <location>
        <begin position="1"/>
        <end position="21"/>
    </location>
</feature>
<dbReference type="EMBL" id="SRLO01000478">
    <property type="protein sequence ID" value="TNN54664.1"/>
    <property type="molecule type" value="Genomic_DNA"/>
</dbReference>
<keyword evidence="4" id="KW-1185">Reference proteome</keyword>
<feature type="region of interest" description="Disordered" evidence="1">
    <location>
        <begin position="1"/>
        <end position="25"/>
    </location>
</feature>
<evidence type="ECO:0000313" key="4">
    <source>
        <dbReference type="Proteomes" id="UP000314294"/>
    </source>
</evidence>
<organism evidence="3 4">
    <name type="scientific">Liparis tanakae</name>
    <name type="common">Tanaka's snailfish</name>
    <dbReference type="NCBI Taxonomy" id="230148"/>
    <lineage>
        <taxon>Eukaryota</taxon>
        <taxon>Metazoa</taxon>
        <taxon>Chordata</taxon>
        <taxon>Craniata</taxon>
        <taxon>Vertebrata</taxon>
        <taxon>Euteleostomi</taxon>
        <taxon>Actinopterygii</taxon>
        <taxon>Neopterygii</taxon>
        <taxon>Teleostei</taxon>
        <taxon>Neoteleostei</taxon>
        <taxon>Acanthomorphata</taxon>
        <taxon>Eupercaria</taxon>
        <taxon>Perciformes</taxon>
        <taxon>Cottioidei</taxon>
        <taxon>Cottales</taxon>
        <taxon>Liparidae</taxon>
        <taxon>Liparis</taxon>
    </lineage>
</organism>
<dbReference type="InterPro" id="IPR058055">
    <property type="entry name" value="PA-PLA1"/>
</dbReference>
<name>A0A4Z2GPG4_9TELE</name>
<protein>
    <submittedName>
        <fullName evidence="3">Phospholipase DDHD1</fullName>
    </submittedName>
</protein>
<feature type="compositionally biased region" description="Gly residues" evidence="1">
    <location>
        <begin position="182"/>
        <end position="201"/>
    </location>
</feature>
<dbReference type="PANTHER" id="PTHR23509">
    <property type="entry name" value="PA-PL1 PHOSPHOLIPASE FAMILY"/>
    <property type="match status" value="1"/>
</dbReference>
<reference evidence="3 4" key="1">
    <citation type="submission" date="2019-03" db="EMBL/GenBank/DDBJ databases">
        <title>First draft genome of Liparis tanakae, snailfish: a comprehensive survey of snailfish specific genes.</title>
        <authorList>
            <person name="Kim W."/>
            <person name="Song I."/>
            <person name="Jeong J.-H."/>
            <person name="Kim D."/>
            <person name="Kim S."/>
            <person name="Ryu S."/>
            <person name="Song J.Y."/>
            <person name="Lee S.K."/>
        </authorList>
    </citation>
    <scope>NUCLEOTIDE SEQUENCE [LARGE SCALE GENOMIC DNA]</scope>
    <source>
        <tissue evidence="3">Muscle</tissue>
    </source>
</reference>
<feature type="region of interest" description="Disordered" evidence="1">
    <location>
        <begin position="303"/>
        <end position="325"/>
    </location>
</feature>
<sequence>MSSFNLATSNGSPARVTNNNKEPWAPGGDVFPCCREMSPMDGVMRPGMSSVQSGLDGHLPPLLRHHGAPDALLLDLDAPPAVFLDSLDYCEPAGGHSAGPLFERRKRSRSNSSRHRFNEVVTELGAEEVRWFYKEDKKTWKPFLGHDSLNIERAFRKYCELNPAAASRLPPGAGEEDCGSTGVEGGGLNGAGTGGGHGGPGAADASTPEERDLHGIEVTVEPVCVRGGLYEVDVKERECNPVYWKQQDHIPVMRGQWFVDGTWLPLEQEESDLIEHEHLHHFRGQQMQDTFETDLVVRTVDSKDGERTGRGRGGESGNVCVRSGM</sequence>
<dbReference type="GO" id="GO:0005737">
    <property type="term" value="C:cytoplasm"/>
    <property type="evidence" value="ECO:0007669"/>
    <property type="project" value="TreeGrafter"/>
</dbReference>
<comment type="caution">
    <text evidence="3">The sequence shown here is derived from an EMBL/GenBank/DDBJ whole genome shotgun (WGS) entry which is preliminary data.</text>
</comment>
<proteinExistence type="predicted"/>